<keyword evidence="1" id="KW-0472">Membrane</keyword>
<proteinExistence type="evidence at transcript level"/>
<feature type="transmembrane region" description="Helical" evidence="1">
    <location>
        <begin position="13"/>
        <end position="37"/>
    </location>
</feature>
<keyword evidence="1" id="KW-1133">Transmembrane helix</keyword>
<organism evidence="2">
    <name type="scientific">Schistosoma japonicum</name>
    <name type="common">Blood fluke</name>
    <dbReference type="NCBI Taxonomy" id="6182"/>
    <lineage>
        <taxon>Eukaryota</taxon>
        <taxon>Metazoa</taxon>
        <taxon>Spiralia</taxon>
        <taxon>Lophotrochozoa</taxon>
        <taxon>Platyhelminthes</taxon>
        <taxon>Trematoda</taxon>
        <taxon>Digenea</taxon>
        <taxon>Strigeidida</taxon>
        <taxon>Schistosomatoidea</taxon>
        <taxon>Schistosomatidae</taxon>
        <taxon>Schistosoma</taxon>
    </lineage>
</organism>
<name>C1LQ66_SCHJA</name>
<protein>
    <submittedName>
        <fullName evidence="2">Uncharacterized protein</fullName>
    </submittedName>
</protein>
<dbReference type="EMBL" id="FN321118">
    <property type="protein sequence ID" value="CAX76844.1"/>
    <property type="molecule type" value="mRNA"/>
</dbReference>
<sequence>MITISCNVHLIHYLLRALIILIVAFFILGSNCDEILYPERRPMNMLRLG</sequence>
<dbReference type="AlphaFoldDB" id="C1LQ66"/>
<evidence type="ECO:0000313" key="2">
    <source>
        <dbReference type="EMBL" id="CAX76844.1"/>
    </source>
</evidence>
<accession>C1LQ66</accession>
<evidence type="ECO:0000256" key="1">
    <source>
        <dbReference type="SAM" id="Phobius"/>
    </source>
</evidence>
<reference evidence="2" key="2">
    <citation type="submission" date="2009-03" db="EMBL/GenBank/DDBJ databases">
        <authorList>
            <person name="Gang L."/>
        </authorList>
    </citation>
    <scope>NUCLEOTIDE SEQUENCE</scope>
    <source>
        <strain evidence="2">Anhui</strain>
    </source>
</reference>
<dbReference type="EMBL" id="FN321127">
    <property type="protein sequence ID" value="CAX76853.1"/>
    <property type="molecule type" value="mRNA"/>
</dbReference>
<keyword evidence="1" id="KW-0812">Transmembrane</keyword>
<reference evidence="2" key="1">
    <citation type="journal article" date="2009" name="Nature">
        <title>The Schistosoma japonicum genome reveals features of host-parasite interplay.</title>
        <authorList>
            <person name="Liu F."/>
            <person name="Zhou Y."/>
            <person name="Wang Z.Q."/>
            <person name="Lu G."/>
            <person name="Zheng H."/>
            <person name="Brindley P.J."/>
            <person name="McManus D.P."/>
            <person name="Blair D."/>
            <person name="Zhang Q.H."/>
            <person name="Zhong Y."/>
            <person name="Wang S."/>
            <person name="Han Z.G."/>
            <person name="Chen Z."/>
        </authorList>
    </citation>
    <scope>NUCLEOTIDE SEQUENCE</scope>
    <source>
        <strain evidence="2">Anhui</strain>
    </source>
</reference>
<dbReference type="EMBL" id="FN321119">
    <property type="protein sequence ID" value="CAX76845.1"/>
    <property type="molecule type" value="mRNA"/>
</dbReference>